<feature type="domain" description="PAS" evidence="4">
    <location>
        <begin position="191"/>
        <end position="241"/>
    </location>
</feature>
<dbReference type="InterPro" id="IPR058031">
    <property type="entry name" value="AAA_lid_NorR"/>
</dbReference>
<dbReference type="Pfam" id="PF06506">
    <property type="entry name" value="PrpR_N"/>
    <property type="match status" value="1"/>
</dbReference>
<evidence type="ECO:0000259" key="3">
    <source>
        <dbReference type="PROSITE" id="PS50045"/>
    </source>
</evidence>
<evidence type="ECO:0000259" key="4">
    <source>
        <dbReference type="PROSITE" id="PS50112"/>
    </source>
</evidence>
<dbReference type="InterPro" id="IPR027417">
    <property type="entry name" value="P-loop_NTPase"/>
</dbReference>
<dbReference type="PANTHER" id="PTHR32071">
    <property type="entry name" value="TRANSCRIPTIONAL REGULATORY PROTEIN"/>
    <property type="match status" value="1"/>
</dbReference>
<dbReference type="Gene3D" id="3.40.50.10660">
    <property type="entry name" value="PrpR receptor domain-like"/>
    <property type="match status" value="1"/>
</dbReference>
<dbReference type="Gene3D" id="1.10.8.60">
    <property type="match status" value="1"/>
</dbReference>
<dbReference type="CDD" id="cd00009">
    <property type="entry name" value="AAA"/>
    <property type="match status" value="1"/>
</dbReference>
<dbReference type="GO" id="GO:0005524">
    <property type="term" value="F:ATP binding"/>
    <property type="evidence" value="ECO:0007669"/>
    <property type="project" value="UniProtKB-KW"/>
</dbReference>
<evidence type="ECO:0000256" key="2">
    <source>
        <dbReference type="ARBA" id="ARBA00022840"/>
    </source>
</evidence>
<dbReference type="CDD" id="cd00130">
    <property type="entry name" value="PAS"/>
    <property type="match status" value="1"/>
</dbReference>
<dbReference type="Gene3D" id="3.30.450.20">
    <property type="entry name" value="PAS domain"/>
    <property type="match status" value="1"/>
</dbReference>
<dbReference type="Pfam" id="PF25601">
    <property type="entry name" value="AAA_lid_14"/>
    <property type="match status" value="1"/>
</dbReference>
<organism evidence="5 6">
    <name type="scientific">Marinisporobacter balticus</name>
    <dbReference type="NCBI Taxonomy" id="2018667"/>
    <lineage>
        <taxon>Bacteria</taxon>
        <taxon>Bacillati</taxon>
        <taxon>Bacillota</taxon>
        <taxon>Clostridia</taxon>
        <taxon>Peptostreptococcales</taxon>
        <taxon>Thermotaleaceae</taxon>
        <taxon>Marinisporobacter</taxon>
    </lineage>
</organism>
<dbReference type="Gene3D" id="3.40.50.2300">
    <property type="match status" value="1"/>
</dbReference>
<reference evidence="5 6" key="1">
    <citation type="submission" date="2019-03" db="EMBL/GenBank/DDBJ databases">
        <title>Genomic Encyclopedia of Type Strains, Phase IV (KMG-IV): sequencing the most valuable type-strain genomes for metagenomic binning, comparative biology and taxonomic classification.</title>
        <authorList>
            <person name="Goeker M."/>
        </authorList>
    </citation>
    <scope>NUCLEOTIDE SEQUENCE [LARGE SCALE GENOMIC DNA]</scope>
    <source>
        <strain evidence="5 6">DSM 102940</strain>
    </source>
</reference>
<dbReference type="PANTHER" id="PTHR32071:SF57">
    <property type="entry name" value="C4-DICARBOXYLATE TRANSPORT TRANSCRIPTIONAL REGULATORY PROTEIN DCTD"/>
    <property type="match status" value="1"/>
</dbReference>
<dbReference type="InterPro" id="IPR003593">
    <property type="entry name" value="AAA+_ATPase"/>
</dbReference>
<dbReference type="InterPro" id="IPR009057">
    <property type="entry name" value="Homeodomain-like_sf"/>
</dbReference>
<dbReference type="Proteomes" id="UP000294919">
    <property type="component" value="Unassembled WGS sequence"/>
</dbReference>
<comment type="caution">
    <text evidence="5">The sequence shown here is derived from an EMBL/GenBank/DDBJ whole genome shotgun (WGS) entry which is preliminary data.</text>
</comment>
<dbReference type="InterPro" id="IPR013767">
    <property type="entry name" value="PAS_fold"/>
</dbReference>
<dbReference type="SUPFAM" id="SSF55785">
    <property type="entry name" value="PYP-like sensor domain (PAS domain)"/>
    <property type="match status" value="1"/>
</dbReference>
<dbReference type="AlphaFoldDB" id="A0A4R2KZJ7"/>
<dbReference type="FunFam" id="3.40.50.300:FF:000006">
    <property type="entry name" value="DNA-binding transcriptional regulator NtrC"/>
    <property type="match status" value="1"/>
</dbReference>
<gene>
    <name evidence="5" type="ORF">EV214_10736</name>
</gene>
<dbReference type="PROSITE" id="PS00676">
    <property type="entry name" value="SIGMA54_INTERACT_2"/>
    <property type="match status" value="1"/>
</dbReference>
<evidence type="ECO:0000313" key="6">
    <source>
        <dbReference type="Proteomes" id="UP000294919"/>
    </source>
</evidence>
<name>A0A4R2KZJ7_9FIRM</name>
<dbReference type="InterPro" id="IPR025943">
    <property type="entry name" value="Sigma_54_int_dom_ATP-bd_2"/>
</dbReference>
<dbReference type="RefSeq" id="WP_132244151.1">
    <property type="nucleotide sequence ID" value="NZ_SLWV01000007.1"/>
</dbReference>
<dbReference type="PROSITE" id="PS50112">
    <property type="entry name" value="PAS"/>
    <property type="match status" value="1"/>
</dbReference>
<dbReference type="InterPro" id="IPR002078">
    <property type="entry name" value="Sigma_54_int"/>
</dbReference>
<dbReference type="OrthoDB" id="9803970at2"/>
<accession>A0A4R2KZJ7</accession>
<proteinExistence type="predicted"/>
<keyword evidence="6" id="KW-1185">Reference proteome</keyword>
<protein>
    <submittedName>
        <fullName evidence="5">PAS domain S-box-containing protein</fullName>
    </submittedName>
</protein>
<dbReference type="InterPro" id="IPR000014">
    <property type="entry name" value="PAS"/>
</dbReference>
<evidence type="ECO:0000313" key="5">
    <source>
        <dbReference type="EMBL" id="TCO76879.1"/>
    </source>
</evidence>
<dbReference type="InterPro" id="IPR035965">
    <property type="entry name" value="PAS-like_dom_sf"/>
</dbReference>
<dbReference type="Gene3D" id="1.10.10.60">
    <property type="entry name" value="Homeodomain-like"/>
    <property type="match status" value="1"/>
</dbReference>
<keyword evidence="1" id="KW-0547">Nucleotide-binding</keyword>
<dbReference type="SUPFAM" id="SSF46689">
    <property type="entry name" value="Homeodomain-like"/>
    <property type="match status" value="1"/>
</dbReference>
<dbReference type="SUPFAM" id="SSF52540">
    <property type="entry name" value="P-loop containing nucleoside triphosphate hydrolases"/>
    <property type="match status" value="1"/>
</dbReference>
<dbReference type="PROSITE" id="PS50045">
    <property type="entry name" value="SIGMA54_INTERACT_4"/>
    <property type="match status" value="1"/>
</dbReference>
<dbReference type="SUPFAM" id="SSF159800">
    <property type="entry name" value="PrpR receptor domain-like"/>
    <property type="match status" value="1"/>
</dbReference>
<dbReference type="EMBL" id="SLWV01000007">
    <property type="protein sequence ID" value="TCO76879.1"/>
    <property type="molecule type" value="Genomic_DNA"/>
</dbReference>
<dbReference type="Pfam" id="PF00989">
    <property type="entry name" value="PAS"/>
    <property type="match status" value="1"/>
</dbReference>
<dbReference type="NCBIfam" id="TIGR00229">
    <property type="entry name" value="sensory_box"/>
    <property type="match status" value="1"/>
</dbReference>
<dbReference type="InterPro" id="IPR010524">
    <property type="entry name" value="Sig_transdc_resp-reg_PrpR_N"/>
</dbReference>
<keyword evidence="2" id="KW-0067">ATP-binding</keyword>
<feature type="domain" description="Sigma-54 factor interaction" evidence="3">
    <location>
        <begin position="320"/>
        <end position="550"/>
    </location>
</feature>
<dbReference type="SMART" id="SM00382">
    <property type="entry name" value="AAA"/>
    <property type="match status" value="1"/>
</dbReference>
<dbReference type="GO" id="GO:0000156">
    <property type="term" value="F:phosphorelay response regulator activity"/>
    <property type="evidence" value="ECO:0007669"/>
    <property type="project" value="InterPro"/>
</dbReference>
<dbReference type="GO" id="GO:0003677">
    <property type="term" value="F:DNA binding"/>
    <property type="evidence" value="ECO:0007669"/>
    <property type="project" value="InterPro"/>
</dbReference>
<dbReference type="GO" id="GO:0006355">
    <property type="term" value="P:regulation of DNA-templated transcription"/>
    <property type="evidence" value="ECO:0007669"/>
    <property type="project" value="InterPro"/>
</dbReference>
<dbReference type="SMART" id="SM00091">
    <property type="entry name" value="PAS"/>
    <property type="match status" value="1"/>
</dbReference>
<dbReference type="Pfam" id="PF00158">
    <property type="entry name" value="Sigma54_activat"/>
    <property type="match status" value="1"/>
</dbReference>
<dbReference type="Gene3D" id="3.40.50.300">
    <property type="entry name" value="P-loop containing nucleotide triphosphate hydrolases"/>
    <property type="match status" value="1"/>
</dbReference>
<sequence>MKEVVLIAPYEKMYQLSVDLISQHDYKNIEVVRGDLQEGVRAAYKAVDCGAKVVISRGGTFTLIKDVLNVPVVEIQTSAYDVIANIKHIVGQNEPLAIIGHNNIIYGYDLIKEIVKKVKKVDIERGESVAQKIKGCVAEGVHVFIGDAVVNNICKELGYTCYMLESGQDAIRSAIEEANRILMVSKYEIERSKRYMALIDYVHDGVIATDEKNRILLFNSVAQEILGILKEYAIGRKIQEFTQIGSVLEEILQSKTLIDEVRKLGDTQVTISNIPIMVNDENKGSVTVFQDITKLQNLEKEVRIKMVEKGFVAKHTFSSIIHKSNEMEHCITVAKKFSRYDSSVLIEGSSGVGKELFAQSIHNESRRRTGPFVAINCAALPRSIIESELFGYVEGAFTGSKKKGKAGVFELAHKGIIFLDEISELPIDVQGRLLRVIQEREIMRLGDNKVIPLDVRIVCATNRNLKEMVKQGTFRRDLLYRINTLSFYIPPLSQRKDDIDVMVLHFLKRYCNKYSKKIDGFTKSAMDYLMIYDYEGNIRELQGMIERAVIICEDTMIKKYDLENNVNYKIKKQEQIVPQDCMLGEIAQDLPSLKDIEKRYISCIYNMNQKSTSKTCEILKIDRTTLWRKMKK</sequence>
<evidence type="ECO:0000256" key="1">
    <source>
        <dbReference type="ARBA" id="ARBA00022741"/>
    </source>
</evidence>